<reference evidence="3 4" key="1">
    <citation type="journal article" date="2015" name="Genome Announc.">
        <title>Expanding the biotechnology potential of lactobacilli through comparative genomics of 213 strains and associated genera.</title>
        <authorList>
            <person name="Sun Z."/>
            <person name="Harris H.M."/>
            <person name="McCann A."/>
            <person name="Guo C."/>
            <person name="Argimon S."/>
            <person name="Zhang W."/>
            <person name="Yang X."/>
            <person name="Jeffery I.B."/>
            <person name="Cooney J.C."/>
            <person name="Kagawa T.F."/>
            <person name="Liu W."/>
            <person name="Song Y."/>
            <person name="Salvetti E."/>
            <person name="Wrobel A."/>
            <person name="Rasinkangas P."/>
            <person name="Parkhill J."/>
            <person name="Rea M.C."/>
            <person name="O'Sullivan O."/>
            <person name="Ritari J."/>
            <person name="Douillard F.P."/>
            <person name="Paul Ross R."/>
            <person name="Yang R."/>
            <person name="Briner A.E."/>
            <person name="Felis G.E."/>
            <person name="de Vos W.M."/>
            <person name="Barrangou R."/>
            <person name="Klaenhammer T.R."/>
            <person name="Caufield P.W."/>
            <person name="Cui Y."/>
            <person name="Zhang H."/>
            <person name="O'Toole P.W."/>
        </authorList>
    </citation>
    <scope>NUCLEOTIDE SEQUENCE [LARGE SCALE GENOMIC DNA]</scope>
    <source>
        <strain evidence="3 4">NBRC 103219</strain>
    </source>
</reference>
<feature type="compositionally biased region" description="Low complexity" evidence="1">
    <location>
        <begin position="36"/>
        <end position="55"/>
    </location>
</feature>
<feature type="region of interest" description="Disordered" evidence="1">
    <location>
        <begin position="1"/>
        <end position="55"/>
    </location>
</feature>
<organism evidence="3 4">
    <name type="scientific">Ligilactobacillus pobuzihii</name>
    <dbReference type="NCBI Taxonomy" id="449659"/>
    <lineage>
        <taxon>Bacteria</taxon>
        <taxon>Bacillati</taxon>
        <taxon>Bacillota</taxon>
        <taxon>Bacilli</taxon>
        <taxon>Lactobacillales</taxon>
        <taxon>Lactobacillaceae</taxon>
        <taxon>Ligilactobacillus</taxon>
    </lineage>
</organism>
<feature type="transmembrane region" description="Helical" evidence="2">
    <location>
        <begin position="243"/>
        <end position="265"/>
    </location>
</feature>
<evidence type="ECO:0000256" key="1">
    <source>
        <dbReference type="SAM" id="MobiDB-lite"/>
    </source>
</evidence>
<dbReference type="PATRIC" id="fig|449659.4.peg.403"/>
<comment type="caution">
    <text evidence="3">The sequence shown here is derived from an EMBL/GenBank/DDBJ whole genome shotgun (WGS) entry which is preliminary data.</text>
</comment>
<keyword evidence="4" id="KW-1185">Reference proteome</keyword>
<dbReference type="Proteomes" id="UP000051886">
    <property type="component" value="Unassembled WGS sequence"/>
</dbReference>
<evidence type="ECO:0000313" key="4">
    <source>
        <dbReference type="Proteomes" id="UP000051886"/>
    </source>
</evidence>
<keyword evidence="2" id="KW-0812">Transmembrane</keyword>
<feature type="transmembrane region" description="Helical" evidence="2">
    <location>
        <begin position="185"/>
        <end position="203"/>
    </location>
</feature>
<keyword evidence="2" id="KW-0472">Membrane</keyword>
<name>A0A0R2LI76_9LACO</name>
<accession>A0A0R2LI76</accession>
<feature type="transmembrane region" description="Helical" evidence="2">
    <location>
        <begin position="209"/>
        <end position="231"/>
    </location>
</feature>
<protein>
    <submittedName>
        <fullName evidence="3">Uncharacterized protein</fullName>
    </submittedName>
</protein>
<dbReference type="STRING" id="449659.IV66_GL000402"/>
<keyword evidence="2" id="KW-1133">Transmembrane helix</keyword>
<feature type="transmembrane region" description="Helical" evidence="2">
    <location>
        <begin position="142"/>
        <end position="164"/>
    </location>
</feature>
<dbReference type="InterPro" id="IPR046481">
    <property type="entry name" value="DUF6574"/>
</dbReference>
<dbReference type="Pfam" id="PF20214">
    <property type="entry name" value="DUF6574"/>
    <property type="match status" value="1"/>
</dbReference>
<feature type="transmembrane region" description="Helical" evidence="2">
    <location>
        <begin position="87"/>
        <end position="108"/>
    </location>
</feature>
<dbReference type="EMBL" id="JQCN01000010">
    <property type="protein sequence ID" value="KRO01329.1"/>
    <property type="molecule type" value="Genomic_DNA"/>
</dbReference>
<gene>
    <name evidence="3" type="ORF">IV66_GL000402</name>
</gene>
<evidence type="ECO:0000256" key="2">
    <source>
        <dbReference type="SAM" id="Phobius"/>
    </source>
</evidence>
<evidence type="ECO:0000313" key="3">
    <source>
        <dbReference type="EMBL" id="KRO01329.1"/>
    </source>
</evidence>
<proteinExistence type="predicted"/>
<dbReference type="AlphaFoldDB" id="A0A0R2LI76"/>
<sequence length="280" mass="31182">MKCGTDVTNVEVKDQEQGATKENILEQEQPEKQASSDDNNQQFQQQAPQQSQASAQPSSFSVGARSYWQWLVNSWKAPFKVQDVNKYFGLGTLIGENVIFVLSVYIIVRGFIRKASDAANSFVEAFGGESSTASYMNLSPAFFIKMLIFLLLASFLLAGAAYLIKRTFYESKEDFLTFLNRVANYTNLNVIFNVVIFLFAFLSTSIAGVSLIFIIISLIMSMWSLGLYTSVLATNLPVKHDRIYGVFLLTIVNAIIIAVIMYLGGGALFSEISSMFEDIF</sequence>